<accession>X1TTR4</accession>
<dbReference type="AlphaFoldDB" id="X1TTR4"/>
<comment type="caution">
    <text evidence="1">The sequence shown here is derived from an EMBL/GenBank/DDBJ whole genome shotgun (WGS) entry which is preliminary data.</text>
</comment>
<evidence type="ECO:0000313" key="1">
    <source>
        <dbReference type="EMBL" id="GAJ08733.1"/>
    </source>
</evidence>
<protein>
    <submittedName>
        <fullName evidence="1">Uncharacterized protein</fullName>
    </submittedName>
</protein>
<gene>
    <name evidence="1" type="ORF">S12H4_45382</name>
</gene>
<dbReference type="EMBL" id="BARW01028057">
    <property type="protein sequence ID" value="GAJ08733.1"/>
    <property type="molecule type" value="Genomic_DNA"/>
</dbReference>
<sequence length="41" mass="4924">KFAQGKNIKEIVVDVWRYSKYWVRMAFSKNEEDTEVRSPST</sequence>
<organism evidence="1">
    <name type="scientific">marine sediment metagenome</name>
    <dbReference type="NCBI Taxonomy" id="412755"/>
    <lineage>
        <taxon>unclassified sequences</taxon>
        <taxon>metagenomes</taxon>
        <taxon>ecological metagenomes</taxon>
    </lineage>
</organism>
<name>X1TTR4_9ZZZZ</name>
<proteinExistence type="predicted"/>
<feature type="non-terminal residue" evidence="1">
    <location>
        <position position="1"/>
    </location>
</feature>
<reference evidence="1" key="1">
    <citation type="journal article" date="2014" name="Front. Microbiol.">
        <title>High frequency of phylogenetically diverse reductive dehalogenase-homologous genes in deep subseafloor sedimentary metagenomes.</title>
        <authorList>
            <person name="Kawai M."/>
            <person name="Futagami T."/>
            <person name="Toyoda A."/>
            <person name="Takaki Y."/>
            <person name="Nishi S."/>
            <person name="Hori S."/>
            <person name="Arai W."/>
            <person name="Tsubouchi T."/>
            <person name="Morono Y."/>
            <person name="Uchiyama I."/>
            <person name="Ito T."/>
            <person name="Fujiyama A."/>
            <person name="Inagaki F."/>
            <person name="Takami H."/>
        </authorList>
    </citation>
    <scope>NUCLEOTIDE SEQUENCE</scope>
    <source>
        <strain evidence="1">Expedition CK06-06</strain>
    </source>
</reference>